<dbReference type="InterPro" id="IPR040919">
    <property type="entry name" value="Asparaginase_C"/>
</dbReference>
<dbReference type="NCBIfam" id="TIGR00519">
    <property type="entry name" value="asnASE_I"/>
    <property type="match status" value="1"/>
</dbReference>
<dbReference type="SFLD" id="SFLDS00057">
    <property type="entry name" value="Glutaminase/Asparaginase"/>
    <property type="match status" value="1"/>
</dbReference>
<dbReference type="CDD" id="cd08963">
    <property type="entry name" value="L-asparaginase_I"/>
    <property type="match status" value="1"/>
</dbReference>
<dbReference type="GO" id="GO:0004067">
    <property type="term" value="F:asparaginase activity"/>
    <property type="evidence" value="ECO:0007669"/>
    <property type="project" value="UniProtKB-UniRule"/>
</dbReference>
<dbReference type="PANTHER" id="PTHR11707">
    <property type="entry name" value="L-ASPARAGINASE"/>
    <property type="match status" value="1"/>
</dbReference>
<feature type="transmembrane region" description="Helical" evidence="13">
    <location>
        <begin position="178"/>
        <end position="201"/>
    </location>
</feature>
<dbReference type="InterPro" id="IPR036770">
    <property type="entry name" value="Ankyrin_rpt-contain_sf"/>
</dbReference>
<keyword evidence="7 11" id="KW-0040">ANK repeat</keyword>
<dbReference type="InterPro" id="IPR027475">
    <property type="entry name" value="Asparaginase/glutaminase_AS2"/>
</dbReference>
<dbReference type="InterPro" id="IPR002110">
    <property type="entry name" value="Ankyrin_rpt"/>
</dbReference>
<feature type="transmembrane region" description="Helical" evidence="13">
    <location>
        <begin position="12"/>
        <end position="35"/>
    </location>
</feature>
<dbReference type="FunFam" id="3.40.50.1170:FF:000003">
    <property type="entry name" value="60 kDa lysophospholipase"/>
    <property type="match status" value="1"/>
</dbReference>
<evidence type="ECO:0000256" key="13">
    <source>
        <dbReference type="SAM" id="Phobius"/>
    </source>
</evidence>
<dbReference type="InterPro" id="IPR027473">
    <property type="entry name" value="L-asparaginase_C"/>
</dbReference>
<dbReference type="CDD" id="cd00637">
    <property type="entry name" value="7tm_classA_rhodopsin-like"/>
    <property type="match status" value="1"/>
</dbReference>
<keyword evidence="3 13" id="KW-0812">Transmembrane</keyword>
<dbReference type="InterPro" id="IPR019424">
    <property type="entry name" value="7TM_GPCR_Srsx"/>
</dbReference>
<evidence type="ECO:0000256" key="4">
    <source>
        <dbReference type="ARBA" id="ARBA00022737"/>
    </source>
</evidence>
<feature type="repeat" description="ANK" evidence="11">
    <location>
        <begin position="778"/>
        <end position="810"/>
    </location>
</feature>
<dbReference type="PROSITE" id="PS50262">
    <property type="entry name" value="G_PROTEIN_RECEP_F1_2"/>
    <property type="match status" value="1"/>
</dbReference>
<dbReference type="PROSITE" id="PS50297">
    <property type="entry name" value="ANK_REP_REGION"/>
    <property type="match status" value="2"/>
</dbReference>
<feature type="transmembrane region" description="Helical" evidence="13">
    <location>
        <begin position="135"/>
        <end position="158"/>
    </location>
</feature>
<evidence type="ECO:0000256" key="11">
    <source>
        <dbReference type="PROSITE-ProRule" id="PRU00023"/>
    </source>
</evidence>
<feature type="repeat" description="ANK" evidence="11">
    <location>
        <begin position="877"/>
        <end position="909"/>
    </location>
</feature>
<dbReference type="GO" id="GO:0016020">
    <property type="term" value="C:membrane"/>
    <property type="evidence" value="ECO:0007669"/>
    <property type="project" value="UniProtKB-SubCell"/>
</dbReference>
<keyword evidence="5" id="KW-0378">Hydrolase</keyword>
<dbReference type="Pfam" id="PF00710">
    <property type="entry name" value="Asparaginase"/>
    <property type="match status" value="1"/>
</dbReference>
<dbReference type="SUPFAM" id="SSF81321">
    <property type="entry name" value="Family A G protein-coupled receptor-like"/>
    <property type="match status" value="1"/>
</dbReference>
<feature type="domain" description="G-protein coupled receptors family 1 profile" evidence="14">
    <location>
        <begin position="1"/>
        <end position="229"/>
    </location>
</feature>
<dbReference type="Pfam" id="PF13857">
    <property type="entry name" value="Ank_5"/>
    <property type="match status" value="1"/>
</dbReference>
<dbReference type="InterPro" id="IPR037152">
    <property type="entry name" value="L-asparaginase_N_sf"/>
</dbReference>
<sequence length="1060" mass="120391">MTKSLRTVCNWLICFTSIGDLIHQLGHFFLFYFVITGQNTTKHSYCFYLQLIPAFFLNFGIFYTFAVGVDRFLVVMFPTRHPFIGRRNYLVITLIVASFYSLSLLLVGYWTMIENPNREVVCVVIGEIYQARAKVIWVVVQVVLVFLIIGVYGIFWVYVKFTKDEKSSVHKAMKSLTIVMIILVFGWVVSSTVRVISLILVVDDRTLLYVLLYSGILTNFGCSANYYVYFYMSTDYRAVFKLQLAKVGLYKNRTNTNSIAPLSSKIDSNRLNEPNRQTVYRNYHGMHGDDHSPERSPLDDSFLPKNLVLAQEDMVIRKQSATHLFKEFGPHEHASKNKILSSISEQHPSLQESRVLVLYTGGTIGMMCRDGVYHPEPRYLPKAIHDLPPLNDKEYANEYYGEYKVKPYCLPPVRGMKKRVVYWVVEYEPLLDSSDMTFDDWVRIAKDVRKSYQNYDGFVVLHGTDTMAYTACALSFMMENLGKPVVLTGAQIPVSEVRSDGRENLIGSLVVAGNLDIPEVCLYFNNKLLRGNRVQKLDNNGLDAFGSPNMAPIADMEIDVNVHYESIFRSGSLAPFTVHENLCRNVGVLRIFPSISIESVRAFLKPPTQGVVLQTFGAGNMPSRRLDIIDELKKAVARGVLVLNVSQCVKGHVEANYFTGKILNDAGVIPGADMTTEAALTKLAYVLGKDEWDLKTKREMLLKNLRGEITVARSENLNELDIIPSLARYLRISSAHETKLLRNALFPPLVCHAASNNDIKLLESLRDSGANFSAPDYNLRTGLHVAAAQGHLETVEYLLKWGASVHARDVWDQNALINAIRSKNLDIIKVLREAGALLTNNPIQIGVELCLAASQCDLLTLKAWKEAGASLDDADYDGRTALHVASNRGYRGIVQYLCENNADPMTMDNFGFTPLDEAKNNNQKEVNKDEQHIIYDECDRHIEGRYTSSHEAYWRLFEYGLQRRSHKLQRLDVHLPGQFHRQQNNLPEDLTEVGQKGSTLEAWLELNKAPKEKEQKQVELRQLHAEARGCLTKESIKLLAEKINYRYYWKILEFPYGFSL</sequence>
<dbReference type="SMART" id="SM01381">
    <property type="entry name" value="7TM_GPCR_Srsx"/>
    <property type="match status" value="1"/>
</dbReference>
<evidence type="ECO:0000256" key="2">
    <source>
        <dbReference type="ARBA" id="ARBA00012920"/>
    </source>
</evidence>
<dbReference type="PANTHER" id="PTHR11707:SF28">
    <property type="entry name" value="60 KDA LYSOPHOSPHOLIPASE"/>
    <property type="match status" value="1"/>
</dbReference>
<dbReference type="InterPro" id="IPR000276">
    <property type="entry name" value="GPCR_Rhodpsn"/>
</dbReference>
<dbReference type="PIRSF" id="PIRSF001220">
    <property type="entry name" value="L-ASNase_gatD"/>
    <property type="match status" value="1"/>
</dbReference>
<dbReference type="Gene3D" id="3.40.50.1170">
    <property type="entry name" value="L-asparaginase, N-terminal domain"/>
    <property type="match status" value="1"/>
</dbReference>
<dbReference type="Pfam" id="PF12796">
    <property type="entry name" value="Ank_2"/>
    <property type="match status" value="1"/>
</dbReference>
<dbReference type="Gene3D" id="1.20.1070.10">
    <property type="entry name" value="Rhodopsin 7-helix transmembrane proteins"/>
    <property type="match status" value="1"/>
</dbReference>
<dbReference type="PRINTS" id="PR00139">
    <property type="entry name" value="ASNGLNASE"/>
</dbReference>
<feature type="binding site" evidence="10">
    <location>
        <begin position="464"/>
        <end position="465"/>
    </location>
    <ligand>
        <name>substrate</name>
    </ligand>
</feature>
<keyword evidence="8 13" id="KW-0472">Membrane</keyword>
<evidence type="ECO:0000256" key="8">
    <source>
        <dbReference type="ARBA" id="ARBA00023136"/>
    </source>
</evidence>
<feature type="transmembrane region" description="Helical" evidence="13">
    <location>
        <begin position="47"/>
        <end position="69"/>
    </location>
</feature>
<dbReference type="Pfam" id="PF10320">
    <property type="entry name" value="7TM_GPCR_Srsx"/>
    <property type="match status" value="1"/>
</dbReference>
<evidence type="ECO:0000256" key="3">
    <source>
        <dbReference type="ARBA" id="ARBA00022692"/>
    </source>
</evidence>
<evidence type="ECO:0000256" key="7">
    <source>
        <dbReference type="ARBA" id="ARBA00023043"/>
    </source>
</evidence>
<dbReference type="InterPro" id="IPR036152">
    <property type="entry name" value="Asp/glu_Ase-like_sf"/>
</dbReference>
<feature type="transmembrane region" description="Helical" evidence="13">
    <location>
        <begin position="207"/>
        <end position="228"/>
    </location>
</feature>
<dbReference type="Pfam" id="PF17763">
    <property type="entry name" value="Asparaginase_C"/>
    <property type="match status" value="1"/>
</dbReference>
<dbReference type="InterPro" id="IPR006033">
    <property type="entry name" value="AsnA_fam"/>
</dbReference>
<comment type="similarity">
    <text evidence="9">In the N-terminal section; belongs to the asparaginase 1 family.</text>
</comment>
<dbReference type="InterPro" id="IPR027474">
    <property type="entry name" value="L-asparaginase_N"/>
</dbReference>
<dbReference type="PROSITE" id="PS51732">
    <property type="entry name" value="ASN_GLN_ASE_3"/>
    <property type="match status" value="1"/>
</dbReference>
<evidence type="ECO:0000313" key="15">
    <source>
        <dbReference type="Proteomes" id="UP000887540"/>
    </source>
</evidence>
<protein>
    <recommendedName>
        <fullName evidence="2">asparaginase</fullName>
        <ecNumber evidence="2">3.5.1.1</ecNumber>
    </recommendedName>
</protein>
<feature type="binding site" evidence="10">
    <location>
        <position position="433"/>
    </location>
    <ligand>
        <name>substrate</name>
    </ligand>
</feature>
<evidence type="ECO:0000256" key="5">
    <source>
        <dbReference type="ARBA" id="ARBA00022801"/>
    </source>
</evidence>
<reference evidence="16" key="1">
    <citation type="submission" date="2022-11" db="UniProtKB">
        <authorList>
            <consortium name="WormBaseParasite"/>
        </authorList>
    </citation>
    <scope>IDENTIFICATION</scope>
</reference>
<accession>A0A914D9U5</accession>
<feature type="active site" evidence="12">
    <location>
        <position position="464"/>
    </location>
</feature>
<dbReference type="InterPro" id="IPR006034">
    <property type="entry name" value="Asparaginase/glutaminase-like"/>
</dbReference>
<name>A0A914D9U5_9BILA</name>
<evidence type="ECO:0000256" key="10">
    <source>
        <dbReference type="PIRSR" id="PIRSR001220-2"/>
    </source>
</evidence>
<dbReference type="SUPFAM" id="SSF48403">
    <property type="entry name" value="Ankyrin repeat"/>
    <property type="match status" value="1"/>
</dbReference>
<feature type="transmembrane region" description="Helical" evidence="13">
    <location>
        <begin position="89"/>
        <end position="110"/>
    </location>
</feature>
<keyword evidence="15" id="KW-1185">Reference proteome</keyword>
<dbReference type="Gene3D" id="3.40.50.40">
    <property type="match status" value="1"/>
</dbReference>
<dbReference type="EC" id="3.5.1.1" evidence="2"/>
<evidence type="ECO:0000259" key="14">
    <source>
        <dbReference type="PROSITE" id="PS50262"/>
    </source>
</evidence>
<dbReference type="SUPFAM" id="SSF53774">
    <property type="entry name" value="Glutaminase/Asparaginase"/>
    <property type="match status" value="1"/>
</dbReference>
<keyword evidence="4" id="KW-0677">Repeat</keyword>
<dbReference type="Proteomes" id="UP000887540">
    <property type="component" value="Unplaced"/>
</dbReference>
<evidence type="ECO:0000256" key="12">
    <source>
        <dbReference type="PROSITE-ProRule" id="PRU10100"/>
    </source>
</evidence>
<dbReference type="PROSITE" id="PS50088">
    <property type="entry name" value="ANK_REPEAT"/>
    <property type="match status" value="2"/>
</dbReference>
<dbReference type="PROSITE" id="PS00917">
    <property type="entry name" value="ASN_GLN_ASE_2"/>
    <property type="match status" value="1"/>
</dbReference>
<evidence type="ECO:0000313" key="16">
    <source>
        <dbReference type="WBParaSite" id="ACRNAN_scaffold2183.g8325.t1"/>
    </source>
</evidence>
<evidence type="ECO:0000256" key="6">
    <source>
        <dbReference type="ARBA" id="ARBA00022989"/>
    </source>
</evidence>
<dbReference type="GO" id="GO:0004930">
    <property type="term" value="F:G protein-coupled receptor activity"/>
    <property type="evidence" value="ECO:0007669"/>
    <property type="project" value="InterPro"/>
</dbReference>
<dbReference type="InterPro" id="IPR017452">
    <property type="entry name" value="GPCR_Rhodpsn_7TM"/>
</dbReference>
<dbReference type="SMART" id="SM00870">
    <property type="entry name" value="Asparaginase"/>
    <property type="match status" value="1"/>
</dbReference>
<organism evidence="15 16">
    <name type="scientific">Acrobeloides nanus</name>
    <dbReference type="NCBI Taxonomy" id="290746"/>
    <lineage>
        <taxon>Eukaryota</taxon>
        <taxon>Metazoa</taxon>
        <taxon>Ecdysozoa</taxon>
        <taxon>Nematoda</taxon>
        <taxon>Chromadorea</taxon>
        <taxon>Rhabditida</taxon>
        <taxon>Tylenchina</taxon>
        <taxon>Cephalobomorpha</taxon>
        <taxon>Cephaloboidea</taxon>
        <taxon>Cephalobidae</taxon>
        <taxon>Acrobeloides</taxon>
    </lineage>
</organism>
<evidence type="ECO:0000256" key="9">
    <source>
        <dbReference type="ARBA" id="ARBA00061199"/>
    </source>
</evidence>
<dbReference type="AlphaFoldDB" id="A0A914D9U5"/>
<dbReference type="InterPro" id="IPR041725">
    <property type="entry name" value="L-asparaginase_I"/>
</dbReference>
<dbReference type="FunFam" id="3.40.50.40:FF:000001">
    <property type="entry name" value="L-asparaginase 1"/>
    <property type="match status" value="1"/>
</dbReference>
<dbReference type="WBParaSite" id="ACRNAN_scaffold2183.g8325.t1">
    <property type="protein sequence ID" value="ACRNAN_scaffold2183.g8325.t1"/>
    <property type="gene ID" value="ACRNAN_scaffold2183.g8325"/>
</dbReference>
<dbReference type="SMART" id="SM00248">
    <property type="entry name" value="ANK"/>
    <property type="match status" value="4"/>
</dbReference>
<proteinExistence type="inferred from homology"/>
<comment type="subcellular location">
    <subcellularLocation>
        <location evidence="1">Membrane</location>
    </subcellularLocation>
</comment>
<dbReference type="PIRSF" id="PIRSF500176">
    <property type="entry name" value="L_ASNase"/>
    <property type="match status" value="1"/>
</dbReference>
<keyword evidence="6 13" id="KW-1133">Transmembrane helix</keyword>
<dbReference type="Gene3D" id="1.25.40.20">
    <property type="entry name" value="Ankyrin repeat-containing domain"/>
    <property type="match status" value="2"/>
</dbReference>
<evidence type="ECO:0000256" key="1">
    <source>
        <dbReference type="ARBA" id="ARBA00004370"/>
    </source>
</evidence>
<dbReference type="GO" id="GO:0009066">
    <property type="term" value="P:aspartate family amino acid metabolic process"/>
    <property type="evidence" value="ECO:0007669"/>
    <property type="project" value="UniProtKB-ARBA"/>
</dbReference>